<reference evidence="6" key="1">
    <citation type="journal article" date="2021" name="New Phytol.">
        <title>Evolutionary innovations through gain and loss of genes in the ectomycorrhizal Boletales.</title>
        <authorList>
            <person name="Wu G."/>
            <person name="Miyauchi S."/>
            <person name="Morin E."/>
            <person name="Kuo A."/>
            <person name="Drula E."/>
            <person name="Varga T."/>
            <person name="Kohler A."/>
            <person name="Feng B."/>
            <person name="Cao Y."/>
            <person name="Lipzen A."/>
            <person name="Daum C."/>
            <person name="Hundley H."/>
            <person name="Pangilinan J."/>
            <person name="Johnson J."/>
            <person name="Barry K."/>
            <person name="LaButti K."/>
            <person name="Ng V."/>
            <person name="Ahrendt S."/>
            <person name="Min B."/>
            <person name="Choi I.G."/>
            <person name="Park H."/>
            <person name="Plett J.M."/>
            <person name="Magnuson J."/>
            <person name="Spatafora J.W."/>
            <person name="Nagy L.G."/>
            <person name="Henrissat B."/>
            <person name="Grigoriev I.V."/>
            <person name="Yang Z.L."/>
            <person name="Xu J."/>
            <person name="Martin F.M."/>
        </authorList>
    </citation>
    <scope>NUCLEOTIDE SEQUENCE</scope>
    <source>
        <strain evidence="6">KKN 215</strain>
    </source>
</reference>
<dbReference type="Proteomes" id="UP000813824">
    <property type="component" value="Unassembled WGS sequence"/>
</dbReference>
<dbReference type="GO" id="GO:0019172">
    <property type="term" value="F:glyoxalase III activity"/>
    <property type="evidence" value="ECO:0007669"/>
    <property type="project" value="UniProtKB-EC"/>
</dbReference>
<dbReference type="GO" id="GO:0019243">
    <property type="term" value="P:methylglyoxal catabolic process to D-lactate via S-lactoyl-glutathione"/>
    <property type="evidence" value="ECO:0007669"/>
    <property type="project" value="TreeGrafter"/>
</dbReference>
<dbReference type="PANTHER" id="PTHR48094:SF11">
    <property type="entry name" value="GLUTATHIONE-INDEPENDENT GLYOXALASE HSP31-RELATED"/>
    <property type="match status" value="1"/>
</dbReference>
<dbReference type="InterPro" id="IPR029062">
    <property type="entry name" value="Class_I_gatase-like"/>
</dbReference>
<dbReference type="CDD" id="cd03141">
    <property type="entry name" value="GATase1_Hsp31_like"/>
    <property type="match status" value="1"/>
</dbReference>
<keyword evidence="2" id="KW-0346">Stress response</keyword>
<dbReference type="EMBL" id="JAEVFJ010000057">
    <property type="protein sequence ID" value="KAH8079092.1"/>
    <property type="molecule type" value="Genomic_DNA"/>
</dbReference>
<protein>
    <recommendedName>
        <fullName evidence="1">D-lactate dehydratase</fullName>
        <ecNumber evidence="1">4.2.1.130</ecNumber>
    </recommendedName>
</protein>
<keyword evidence="3" id="KW-0456">Lyase</keyword>
<gene>
    <name evidence="6" type="ORF">BXZ70DRAFT_1012678</name>
</gene>
<dbReference type="InterPro" id="IPR050325">
    <property type="entry name" value="Prot/Nucl_acid_deglycase"/>
</dbReference>
<evidence type="ECO:0000256" key="1">
    <source>
        <dbReference type="ARBA" id="ARBA00013134"/>
    </source>
</evidence>
<dbReference type="Gene3D" id="3.40.50.880">
    <property type="match status" value="2"/>
</dbReference>
<evidence type="ECO:0000256" key="5">
    <source>
        <dbReference type="ARBA" id="ARBA00048082"/>
    </source>
</evidence>
<evidence type="ECO:0000313" key="6">
    <source>
        <dbReference type="EMBL" id="KAH8079092.1"/>
    </source>
</evidence>
<dbReference type="GO" id="GO:0005737">
    <property type="term" value="C:cytoplasm"/>
    <property type="evidence" value="ECO:0007669"/>
    <property type="project" value="TreeGrafter"/>
</dbReference>
<dbReference type="EC" id="4.2.1.130" evidence="1"/>
<dbReference type="SUPFAM" id="SSF52317">
    <property type="entry name" value="Class I glutamine amidotransferase-like"/>
    <property type="match status" value="1"/>
</dbReference>
<sequence>MAPKVLFVLTSADKNLRGEQTGWYLPEAAHPYYVLEPHAEIDFAAPKGPNPPVDEGSVKSFTDPHSVKFLNDPSVTSKLATTKKLSDVSAADYDAVFYVGGHGPFYRAGKVTAAVCHGPAALIKATTTDGKSIFAGNEATGFSNAEETTIKMAVPFLHEDKTKELGGSCVKENEQWGPDVVVSGHLITGEL</sequence>
<evidence type="ECO:0000256" key="2">
    <source>
        <dbReference type="ARBA" id="ARBA00023016"/>
    </source>
</evidence>
<evidence type="ECO:0000313" key="7">
    <source>
        <dbReference type="Proteomes" id="UP000813824"/>
    </source>
</evidence>
<accession>A0A8K0UDV7</accession>
<keyword evidence="7" id="KW-1185">Reference proteome</keyword>
<comment type="catalytic activity">
    <reaction evidence="5">
        <text>methylglyoxal + H2O = (R)-lactate + H(+)</text>
        <dbReference type="Rhea" id="RHEA:27754"/>
        <dbReference type="ChEBI" id="CHEBI:15377"/>
        <dbReference type="ChEBI" id="CHEBI:15378"/>
        <dbReference type="ChEBI" id="CHEBI:16004"/>
        <dbReference type="ChEBI" id="CHEBI:17158"/>
        <dbReference type="EC" id="4.2.1.130"/>
    </reaction>
</comment>
<dbReference type="OrthoDB" id="543156at2759"/>
<dbReference type="PANTHER" id="PTHR48094">
    <property type="entry name" value="PROTEIN/NUCLEIC ACID DEGLYCASE DJ-1-RELATED"/>
    <property type="match status" value="1"/>
</dbReference>
<comment type="caution">
    <text evidence="6">The sequence shown here is derived from an EMBL/GenBank/DDBJ whole genome shotgun (WGS) entry which is preliminary data.</text>
</comment>
<dbReference type="AlphaFoldDB" id="A0A8K0UDV7"/>
<evidence type="ECO:0000256" key="4">
    <source>
        <dbReference type="ARBA" id="ARBA00038493"/>
    </source>
</evidence>
<organism evidence="6 7">
    <name type="scientific">Cristinia sonorae</name>
    <dbReference type="NCBI Taxonomy" id="1940300"/>
    <lineage>
        <taxon>Eukaryota</taxon>
        <taxon>Fungi</taxon>
        <taxon>Dikarya</taxon>
        <taxon>Basidiomycota</taxon>
        <taxon>Agaricomycotina</taxon>
        <taxon>Agaricomycetes</taxon>
        <taxon>Agaricomycetidae</taxon>
        <taxon>Agaricales</taxon>
        <taxon>Pleurotineae</taxon>
        <taxon>Stephanosporaceae</taxon>
        <taxon>Cristinia</taxon>
    </lineage>
</organism>
<proteinExistence type="inferred from homology"/>
<evidence type="ECO:0000256" key="3">
    <source>
        <dbReference type="ARBA" id="ARBA00023239"/>
    </source>
</evidence>
<name>A0A8K0UDV7_9AGAR</name>
<comment type="similarity">
    <text evidence="4">Belongs to the peptidase C56 family. HSP31-like subfamily.</text>
</comment>